<sequence>MQTLAENSKGLTLLMRLNWDRFVALAVLFGSLAFSAWVGG</sequence>
<keyword evidence="1" id="KW-0472">Membrane</keyword>
<accession>A0A0D0P845</accession>
<keyword evidence="1" id="KW-1133">Transmembrane helix</keyword>
<evidence type="ECO:0000256" key="1">
    <source>
        <dbReference type="SAM" id="Phobius"/>
    </source>
</evidence>
<evidence type="ECO:0000313" key="3">
    <source>
        <dbReference type="Proteomes" id="UP000035100"/>
    </source>
</evidence>
<gene>
    <name evidence="2" type="ORF">Wenmar_03680</name>
</gene>
<dbReference type="STRING" id="1123501.Wenmar_03680"/>
<name>A0A0D0P845_9RHOB</name>
<dbReference type="EMBL" id="AONG01000020">
    <property type="protein sequence ID" value="KIQ67721.1"/>
    <property type="molecule type" value="Genomic_DNA"/>
</dbReference>
<evidence type="ECO:0000313" key="2">
    <source>
        <dbReference type="EMBL" id="KIQ67721.1"/>
    </source>
</evidence>
<protein>
    <submittedName>
        <fullName evidence="2">Uncharacterized protein</fullName>
    </submittedName>
</protein>
<reference evidence="2 3" key="1">
    <citation type="submission" date="2013-01" db="EMBL/GenBank/DDBJ databases">
        <authorList>
            <person name="Fiebig A."/>
            <person name="Goeker M."/>
            <person name="Klenk H.-P.P."/>
        </authorList>
    </citation>
    <scope>NUCLEOTIDE SEQUENCE [LARGE SCALE GENOMIC DNA]</scope>
    <source>
        <strain evidence="2 3">DSM 24838</strain>
    </source>
</reference>
<keyword evidence="3" id="KW-1185">Reference proteome</keyword>
<comment type="caution">
    <text evidence="2">The sequence shown here is derived from an EMBL/GenBank/DDBJ whole genome shotgun (WGS) entry which is preliminary data.</text>
</comment>
<keyword evidence="1" id="KW-0812">Transmembrane</keyword>
<dbReference type="RefSeq" id="WP_018302451.1">
    <property type="nucleotide sequence ID" value="NZ_KB902284.1"/>
</dbReference>
<dbReference type="AlphaFoldDB" id="A0A0D0P845"/>
<organism evidence="2 3">
    <name type="scientific">Wenxinia marina DSM 24838</name>
    <dbReference type="NCBI Taxonomy" id="1123501"/>
    <lineage>
        <taxon>Bacteria</taxon>
        <taxon>Pseudomonadati</taxon>
        <taxon>Pseudomonadota</taxon>
        <taxon>Alphaproteobacteria</taxon>
        <taxon>Rhodobacterales</taxon>
        <taxon>Roseobacteraceae</taxon>
        <taxon>Wenxinia</taxon>
    </lineage>
</organism>
<feature type="transmembrane region" description="Helical" evidence="1">
    <location>
        <begin position="21"/>
        <end position="39"/>
    </location>
</feature>
<dbReference type="Proteomes" id="UP000035100">
    <property type="component" value="Unassembled WGS sequence"/>
</dbReference>
<proteinExistence type="predicted"/>